<name>D0GP56_9FUSO</name>
<evidence type="ECO:0000256" key="2">
    <source>
        <dbReference type="SAM" id="Phobius"/>
    </source>
</evidence>
<dbReference type="Proteomes" id="UP000004226">
    <property type="component" value="Unassembled WGS sequence"/>
</dbReference>
<protein>
    <recommendedName>
        <fullName evidence="5">Fimbrial assembly protein PilN</fullName>
    </recommendedName>
</protein>
<comment type="caution">
    <text evidence="3">The sequence shown here is derived from an EMBL/GenBank/DDBJ whole genome shotgun (WGS) entry which is preliminary data.</text>
</comment>
<keyword evidence="1" id="KW-0175">Coiled coil</keyword>
<accession>D0GP56</accession>
<gene>
    <name evidence="3" type="ORF">HMPREF0554_2040</name>
</gene>
<sequence>MKNGVKMSKLNLKNIIIILLVTLMFLGLNNKYTKYRSVLKDREMLVENKKQLESKIDEIISEQEKKKKEIKSDYDQIQVLTGKLAALSMKNESDFKKMIYVFAKESNLKMKEISKSEKIWERNGYKLKYIHFTLYGGLSDFGKFLYYVNKSKSFIDTSKMYIELTGDAFKISLGFIEKEKIVL</sequence>
<evidence type="ECO:0000313" key="3">
    <source>
        <dbReference type="EMBL" id="EEY34146.1"/>
    </source>
</evidence>
<keyword evidence="2" id="KW-1133">Transmembrane helix</keyword>
<feature type="transmembrane region" description="Helical" evidence="2">
    <location>
        <begin position="12"/>
        <end position="28"/>
    </location>
</feature>
<evidence type="ECO:0000256" key="1">
    <source>
        <dbReference type="SAM" id="Coils"/>
    </source>
</evidence>
<keyword evidence="2" id="KW-0812">Transmembrane</keyword>
<evidence type="ECO:0008006" key="5">
    <source>
        <dbReference type="Google" id="ProtNLM"/>
    </source>
</evidence>
<dbReference type="eggNOG" id="ENOG50349UP">
    <property type="taxonomic scope" value="Bacteria"/>
</dbReference>
<keyword evidence="4" id="KW-1185">Reference proteome</keyword>
<dbReference type="AlphaFoldDB" id="D0GP56"/>
<proteinExistence type="predicted"/>
<feature type="coiled-coil region" evidence="1">
    <location>
        <begin position="35"/>
        <end position="80"/>
    </location>
</feature>
<evidence type="ECO:0000313" key="4">
    <source>
        <dbReference type="Proteomes" id="UP000004226"/>
    </source>
</evidence>
<organism evidence="3 4">
    <name type="scientific">Pseudoleptotrichia goodfellowii F0264</name>
    <dbReference type="NCBI Taxonomy" id="596323"/>
    <lineage>
        <taxon>Bacteria</taxon>
        <taxon>Fusobacteriati</taxon>
        <taxon>Fusobacteriota</taxon>
        <taxon>Fusobacteriia</taxon>
        <taxon>Fusobacteriales</taxon>
        <taxon>Leptotrichiaceae</taxon>
        <taxon>Pseudoleptotrichia</taxon>
    </lineage>
</organism>
<reference evidence="3 4" key="1">
    <citation type="submission" date="2009-10" db="EMBL/GenBank/DDBJ databases">
        <authorList>
            <person name="Harkins D.M."/>
            <person name="Madupu R."/>
            <person name="Durkin A.S."/>
            <person name="Torralba M."/>
            <person name="Methe B."/>
            <person name="Sutton G.G."/>
            <person name="Strausberg R.L."/>
            <person name="Nelson K.E."/>
        </authorList>
    </citation>
    <scope>NUCLEOTIDE SEQUENCE [LARGE SCALE GENOMIC DNA]</scope>
    <source>
        <strain evidence="3 4">F0264</strain>
    </source>
</reference>
<keyword evidence="2" id="KW-0472">Membrane</keyword>
<dbReference type="EMBL" id="ADAD01000181">
    <property type="protein sequence ID" value="EEY34146.1"/>
    <property type="molecule type" value="Genomic_DNA"/>
</dbReference>